<dbReference type="CDD" id="cd00041">
    <property type="entry name" value="CUB"/>
    <property type="match status" value="2"/>
</dbReference>
<dbReference type="AlphaFoldDB" id="A0A8C4QZN6"/>
<keyword evidence="6" id="KW-1185">Reference proteome</keyword>
<protein>
    <recommendedName>
        <fullName evidence="4">CUB domain-containing protein</fullName>
    </recommendedName>
</protein>
<evidence type="ECO:0000256" key="3">
    <source>
        <dbReference type="PROSITE-ProRule" id="PRU00059"/>
    </source>
</evidence>
<dbReference type="SUPFAM" id="SSF49854">
    <property type="entry name" value="Spermadhesin, CUB domain"/>
    <property type="match status" value="3"/>
</dbReference>
<dbReference type="Ensembl" id="ENSEBUT00000023548.1">
    <property type="protein sequence ID" value="ENSEBUP00000022972.1"/>
    <property type="gene ID" value="ENSEBUG00000014157.1"/>
</dbReference>
<proteinExistence type="predicted"/>
<name>A0A8C4QZN6_EPTBU</name>
<organism evidence="5 6">
    <name type="scientific">Eptatretus burgeri</name>
    <name type="common">Inshore hagfish</name>
    <dbReference type="NCBI Taxonomy" id="7764"/>
    <lineage>
        <taxon>Eukaryota</taxon>
        <taxon>Metazoa</taxon>
        <taxon>Chordata</taxon>
        <taxon>Craniata</taxon>
        <taxon>Vertebrata</taxon>
        <taxon>Cyclostomata</taxon>
        <taxon>Myxini</taxon>
        <taxon>Myxiniformes</taxon>
        <taxon>Myxinidae</taxon>
        <taxon>Eptatretinae</taxon>
        <taxon>Eptatretus</taxon>
    </lineage>
</organism>
<dbReference type="PANTHER" id="PTHR24251">
    <property type="entry name" value="OVOCHYMASE-RELATED"/>
    <property type="match status" value="1"/>
</dbReference>
<dbReference type="Pfam" id="PF00431">
    <property type="entry name" value="CUB"/>
    <property type="match status" value="2"/>
</dbReference>
<dbReference type="SMART" id="SM00042">
    <property type="entry name" value="CUB"/>
    <property type="match status" value="2"/>
</dbReference>
<evidence type="ECO:0000313" key="6">
    <source>
        <dbReference type="Proteomes" id="UP000694388"/>
    </source>
</evidence>
<evidence type="ECO:0000313" key="5">
    <source>
        <dbReference type="Ensembl" id="ENSEBUP00000022972.1"/>
    </source>
</evidence>
<accession>A0A8C4QZN6</accession>
<dbReference type="PANTHER" id="PTHR24251:SF50">
    <property type="entry name" value="ATTRACTIN-LIKE 1A"/>
    <property type="match status" value="1"/>
</dbReference>
<evidence type="ECO:0000256" key="1">
    <source>
        <dbReference type="ARBA" id="ARBA00022737"/>
    </source>
</evidence>
<dbReference type="GeneTree" id="ENSGT00940000168554"/>
<dbReference type="FunFam" id="2.60.120.290:FF:000001">
    <property type="entry name" value="CUB and sushi domain-containing protein 3 isoform X1"/>
    <property type="match status" value="1"/>
</dbReference>
<dbReference type="InterPro" id="IPR035914">
    <property type="entry name" value="Sperma_CUB_dom_sf"/>
</dbReference>
<keyword evidence="1" id="KW-0677">Repeat</keyword>
<dbReference type="PROSITE" id="PS01180">
    <property type="entry name" value="CUB"/>
    <property type="match status" value="2"/>
</dbReference>
<feature type="domain" description="CUB" evidence="4">
    <location>
        <begin position="264"/>
        <end position="365"/>
    </location>
</feature>
<reference evidence="5" key="2">
    <citation type="submission" date="2025-09" db="UniProtKB">
        <authorList>
            <consortium name="Ensembl"/>
        </authorList>
    </citation>
    <scope>IDENTIFICATION</scope>
</reference>
<dbReference type="InterPro" id="IPR000859">
    <property type="entry name" value="CUB_dom"/>
</dbReference>
<comment type="caution">
    <text evidence="3">Lacks conserved residue(s) required for the propagation of feature annotation.</text>
</comment>
<reference evidence="5" key="1">
    <citation type="submission" date="2025-08" db="UniProtKB">
        <authorList>
            <consortium name="Ensembl"/>
        </authorList>
    </citation>
    <scope>IDENTIFICATION</scope>
</reference>
<dbReference type="Gene3D" id="2.60.120.290">
    <property type="entry name" value="Spermadhesin, CUB domain"/>
    <property type="match status" value="3"/>
</dbReference>
<dbReference type="Proteomes" id="UP000694388">
    <property type="component" value="Unplaced"/>
</dbReference>
<feature type="domain" description="CUB" evidence="4">
    <location>
        <begin position="152"/>
        <end position="260"/>
    </location>
</feature>
<sequence length="365" mass="40204">FPEHFPLGIIADGSSKLSAVSPVNEFSGTVLPAPLVSTRNWLTLRFVSDSNDQLRGFSTQYQGISAPSLLHANFTALDEASGPSAILDTFQCSMVEHIVEMIALPICVLLSCLVQLKDICLATITIFLCFTDCSPNYTNFIAFFNYLNSFPCNFNFTSPSGTILSPNYPHGYESNLNCAWLILGQEGSRTRLLFHDLDLELQFDFLVVKDGVQHDAHLLGSYTGHEVPTFLISSGPNFRLEFLSDHSISGRGFNVSYTSRYSPCGGFLLASSGSILSPGYPDFYPNSLNCTWTVVVAKGKGTFIFVVVVVHCLFEVHQIIEEKKELRFTMSGFCKFNNEMDNGRTNASCTAVIVEGQRTKKAEGP</sequence>
<evidence type="ECO:0000259" key="4">
    <source>
        <dbReference type="PROSITE" id="PS01180"/>
    </source>
</evidence>
<evidence type="ECO:0000256" key="2">
    <source>
        <dbReference type="ARBA" id="ARBA00023157"/>
    </source>
</evidence>
<keyword evidence="2" id="KW-1015">Disulfide bond</keyword>